<gene>
    <name evidence="2" type="ORF">C7K25_07150</name>
</gene>
<dbReference type="PANTHER" id="PTHR15020">
    <property type="entry name" value="FLAVIN REDUCTASE-RELATED"/>
    <property type="match status" value="1"/>
</dbReference>
<evidence type="ECO:0000259" key="1">
    <source>
        <dbReference type="Pfam" id="PF13460"/>
    </source>
</evidence>
<proteinExistence type="predicted"/>
<dbReference type="Pfam" id="PF13460">
    <property type="entry name" value="NAD_binding_10"/>
    <property type="match status" value="1"/>
</dbReference>
<name>A0ABT7C7N9_9MICO</name>
<dbReference type="Proteomes" id="UP001170379">
    <property type="component" value="Unassembled WGS sequence"/>
</dbReference>
<accession>A0ABT7C7N9</accession>
<evidence type="ECO:0000313" key="3">
    <source>
        <dbReference type="Proteomes" id="UP001170379"/>
    </source>
</evidence>
<organism evidence="2 3">
    <name type="scientific">Gulosibacter molinativorax</name>
    <dbReference type="NCBI Taxonomy" id="256821"/>
    <lineage>
        <taxon>Bacteria</taxon>
        <taxon>Bacillati</taxon>
        <taxon>Actinomycetota</taxon>
        <taxon>Actinomycetes</taxon>
        <taxon>Micrococcales</taxon>
        <taxon>Microbacteriaceae</taxon>
        <taxon>Gulosibacter</taxon>
    </lineage>
</organism>
<keyword evidence="3" id="KW-1185">Reference proteome</keyword>
<reference evidence="2" key="2">
    <citation type="journal article" date="2022" name="Sci. Rep.">
        <title>In silico prediction of the enzymes involved in the degradation of the herbicide molinate by Gulosibacter molinativorax ON4T.</title>
        <authorList>
            <person name="Lopes A.R."/>
            <person name="Bunin E."/>
            <person name="Viana A.T."/>
            <person name="Froufe H."/>
            <person name="Munoz-Merida A."/>
            <person name="Pinho D."/>
            <person name="Figueiredo J."/>
            <person name="Barroso C."/>
            <person name="Vaz-Moreira I."/>
            <person name="Bellanger X."/>
            <person name="Egas C."/>
            <person name="Nunes O.C."/>
        </authorList>
    </citation>
    <scope>NUCLEOTIDE SEQUENCE</scope>
    <source>
        <strain evidence="2">ON4</strain>
    </source>
</reference>
<dbReference type="InterPro" id="IPR036291">
    <property type="entry name" value="NAD(P)-bd_dom_sf"/>
</dbReference>
<evidence type="ECO:0000313" key="2">
    <source>
        <dbReference type="EMBL" id="MDJ1371143.1"/>
    </source>
</evidence>
<reference evidence="2" key="1">
    <citation type="submission" date="2018-03" db="EMBL/GenBank/DDBJ databases">
        <authorList>
            <person name="Nunes O.C."/>
            <person name="Lopes A.R."/>
            <person name="Froufe H."/>
            <person name="Munoz-Merida A."/>
            <person name="Barroso C."/>
            <person name="Egas C."/>
        </authorList>
    </citation>
    <scope>NUCLEOTIDE SEQUENCE</scope>
    <source>
        <strain evidence="2">ON4</strain>
    </source>
</reference>
<dbReference type="InterPro" id="IPR016040">
    <property type="entry name" value="NAD(P)-bd_dom"/>
</dbReference>
<feature type="domain" description="NAD(P)-binding" evidence="1">
    <location>
        <begin position="17"/>
        <end position="204"/>
    </location>
</feature>
<sequence>MSLSLAGRLPSEVAIVGGNGQIARALAALLAEDGGRVRSIIRSEAQADALRELGAEPVVCDIETASADEIANAFGDAEAVVFAAGAGPGSGEARKWTVDRGGAIKSADAALLSGAMRFLQISFIGAEQQAPAGGDPVFAAYWDAKREADEYLRSVALDWTIVKPGGLTNEPATGRGTVSVSTMERGGKTRRADVAHVIRLALAHQGTVWRDLSVVEGGTPLDEAIDHALAEAQKAL</sequence>
<dbReference type="Gene3D" id="3.40.50.720">
    <property type="entry name" value="NAD(P)-binding Rossmann-like Domain"/>
    <property type="match status" value="1"/>
</dbReference>
<dbReference type="EMBL" id="PXVD01000009">
    <property type="protein sequence ID" value="MDJ1371143.1"/>
    <property type="molecule type" value="Genomic_DNA"/>
</dbReference>
<protein>
    <submittedName>
        <fullName evidence="2">NAD-dependent dehydratase</fullName>
    </submittedName>
</protein>
<comment type="caution">
    <text evidence="2">The sequence shown here is derived from an EMBL/GenBank/DDBJ whole genome shotgun (WGS) entry which is preliminary data.</text>
</comment>
<dbReference type="PANTHER" id="PTHR15020:SF50">
    <property type="entry name" value="UPF0659 PROTEIN YMR090W"/>
    <property type="match status" value="1"/>
</dbReference>
<dbReference type="SUPFAM" id="SSF51735">
    <property type="entry name" value="NAD(P)-binding Rossmann-fold domains"/>
    <property type="match status" value="1"/>
</dbReference>